<proteinExistence type="predicted"/>
<evidence type="ECO:0000313" key="3">
    <source>
        <dbReference type="Proteomes" id="UP000283295"/>
    </source>
</evidence>
<dbReference type="RefSeq" id="WP_004849685.1">
    <property type="nucleotide sequence ID" value="NZ_CP102278.1"/>
</dbReference>
<protein>
    <recommendedName>
        <fullName evidence="1">CAAX prenyl protease 2/Lysostaphin resistance protein A-like domain-containing protein</fullName>
    </recommendedName>
</protein>
<name>A0A3R5YSZ1_9FIRM</name>
<dbReference type="GO" id="GO:0080120">
    <property type="term" value="P:CAAX-box protein maturation"/>
    <property type="evidence" value="ECO:0007669"/>
    <property type="project" value="UniProtKB-ARBA"/>
</dbReference>
<dbReference type="Proteomes" id="UP000283295">
    <property type="component" value="Unassembled WGS sequence"/>
</dbReference>
<dbReference type="Pfam" id="PF02517">
    <property type="entry name" value="Rce1-like"/>
    <property type="match status" value="1"/>
</dbReference>
<evidence type="ECO:0000259" key="1">
    <source>
        <dbReference type="Pfam" id="PF02517"/>
    </source>
</evidence>
<dbReference type="InterPro" id="IPR003675">
    <property type="entry name" value="Rce1/LyrA-like_dom"/>
</dbReference>
<feature type="domain" description="CAAX prenyl protease 2/Lysostaphin resistance protein A-like" evidence="1">
    <location>
        <begin position="9"/>
        <end position="48"/>
    </location>
</feature>
<evidence type="ECO:0000313" key="2">
    <source>
        <dbReference type="EMBL" id="RGS38939.1"/>
    </source>
</evidence>
<comment type="caution">
    <text evidence="2">The sequence shown here is derived from an EMBL/GenBank/DDBJ whole genome shotgun (WGS) entry which is preliminary data.</text>
</comment>
<dbReference type="EMBL" id="QRVK01000034">
    <property type="protein sequence ID" value="RGS38939.1"/>
    <property type="molecule type" value="Genomic_DNA"/>
</dbReference>
<dbReference type="GO" id="GO:0004175">
    <property type="term" value="F:endopeptidase activity"/>
    <property type="evidence" value="ECO:0007669"/>
    <property type="project" value="UniProtKB-ARBA"/>
</dbReference>
<accession>A0A3R5YSZ1</accession>
<gene>
    <name evidence="2" type="ORF">DWX94_11265</name>
</gene>
<organism evidence="2 3">
    <name type="scientific">Coprococcus eutactus</name>
    <dbReference type="NCBI Taxonomy" id="33043"/>
    <lineage>
        <taxon>Bacteria</taxon>
        <taxon>Bacillati</taxon>
        <taxon>Bacillota</taxon>
        <taxon>Clostridia</taxon>
        <taxon>Lachnospirales</taxon>
        <taxon>Lachnospiraceae</taxon>
        <taxon>Coprococcus</taxon>
    </lineage>
</organism>
<dbReference type="AlphaFoldDB" id="A0A3R5YSZ1"/>
<reference evidence="2 3" key="1">
    <citation type="submission" date="2018-08" db="EMBL/GenBank/DDBJ databases">
        <title>A genome reference for cultivated species of the human gut microbiota.</title>
        <authorList>
            <person name="Zou Y."/>
            <person name="Xue W."/>
            <person name="Luo G."/>
        </authorList>
    </citation>
    <scope>NUCLEOTIDE SEQUENCE [LARGE SCALE GENOMIC DNA]</scope>
    <source>
        <strain evidence="2 3">AF22-21</strain>
    </source>
</reference>
<dbReference type="GeneID" id="92833598"/>
<sequence>MIGLVQRDVCFAIVPAIIEEYIFRGVILGAYLKVEMMAAVLISSLLQSIGFKMVWVIQSKM</sequence>